<proteinExistence type="predicted"/>
<dbReference type="OrthoDB" id="536093at2759"/>
<keyword evidence="4" id="KW-1185">Reference proteome</keyword>
<organism evidence="3 4">
    <name type="scientific">Aedes aegypti</name>
    <name type="common">Yellowfever mosquito</name>
    <name type="synonym">Culex aegypti</name>
    <dbReference type="NCBI Taxonomy" id="7159"/>
    <lineage>
        <taxon>Eukaryota</taxon>
        <taxon>Metazoa</taxon>
        <taxon>Ecdysozoa</taxon>
        <taxon>Arthropoda</taxon>
        <taxon>Hexapoda</taxon>
        <taxon>Insecta</taxon>
        <taxon>Pterygota</taxon>
        <taxon>Neoptera</taxon>
        <taxon>Endopterygota</taxon>
        <taxon>Diptera</taxon>
        <taxon>Nematocera</taxon>
        <taxon>Culicoidea</taxon>
        <taxon>Culicidae</taxon>
        <taxon>Culicinae</taxon>
        <taxon>Aedini</taxon>
        <taxon>Aedes</taxon>
        <taxon>Stegomyia</taxon>
    </lineage>
</organism>
<gene>
    <name evidence="3" type="primary">110675877</name>
</gene>
<reference evidence="3 4" key="1">
    <citation type="submission" date="2017-06" db="EMBL/GenBank/DDBJ databases">
        <title>Aedes aegypti genome working group (AGWG) sequencing and assembly.</title>
        <authorList>
            <consortium name="Aedes aegypti Genome Working Group (AGWG)"/>
            <person name="Matthews B.J."/>
        </authorList>
    </citation>
    <scope>NUCLEOTIDE SEQUENCE [LARGE SCALE GENOMIC DNA]</scope>
    <source>
        <strain evidence="3 4">LVP_AGWG</strain>
    </source>
</reference>
<evidence type="ECO:0000256" key="1">
    <source>
        <dbReference type="SAM" id="Coils"/>
    </source>
</evidence>
<name>A0A903VTK6_AEDAE</name>
<evidence type="ECO:0008006" key="5">
    <source>
        <dbReference type="Google" id="ProtNLM"/>
    </source>
</evidence>
<reference evidence="3" key="2">
    <citation type="submission" date="2022-10" db="UniProtKB">
        <authorList>
            <consortium name="EnsemblMetazoa"/>
        </authorList>
    </citation>
    <scope>IDENTIFICATION</scope>
    <source>
        <strain evidence="3">LVP_AGWG</strain>
    </source>
</reference>
<dbReference type="AlphaFoldDB" id="A0A903VTK6"/>
<dbReference type="EnsemblMetazoa" id="AAEL027607-RA">
    <property type="protein sequence ID" value="AAEL027607-PA"/>
    <property type="gene ID" value="AAEL027607"/>
</dbReference>
<feature type="region of interest" description="Disordered" evidence="2">
    <location>
        <begin position="337"/>
        <end position="362"/>
    </location>
</feature>
<protein>
    <recommendedName>
        <fullName evidence="5">Dynein regulatory complex protein 10</fullName>
    </recommendedName>
</protein>
<accession>A0A903VTK6</accession>
<feature type="coiled-coil region" evidence="1">
    <location>
        <begin position="160"/>
        <end position="187"/>
    </location>
</feature>
<dbReference type="Proteomes" id="UP000008820">
    <property type="component" value="Chromosome 2"/>
</dbReference>
<feature type="compositionally biased region" description="Basic residues" evidence="2">
    <location>
        <begin position="340"/>
        <end position="362"/>
    </location>
</feature>
<evidence type="ECO:0000313" key="3">
    <source>
        <dbReference type="EnsemblMetazoa" id="AAEL027607-PA"/>
    </source>
</evidence>
<evidence type="ECO:0000313" key="4">
    <source>
        <dbReference type="Proteomes" id="UP000008820"/>
    </source>
</evidence>
<evidence type="ECO:0000256" key="2">
    <source>
        <dbReference type="SAM" id="MobiDB-lite"/>
    </source>
</evidence>
<keyword evidence="1" id="KW-0175">Coiled coil</keyword>
<sequence>MLKMNQLFANKISFSSWIDDAVYGKEDLPFGRALDFQRRKQWIDSIVEELQDNLELFFSVMTGIQNFRSKLKQIEPRKEIAQLVRLNAGNLIDGLRLMHKDMKLSKIEFPEKYDHILREVENLRRKLPIETELLLPYKRKRFRDEKLQWITAILANKARIRHLEKRMQSMQAALDEAKLENFALNDRSRREIQEIIDDSEMELSDVKHAADSEFAHLQEESSRKVLDLDMNNEYRDLVNEHNSKRRKITKLTVQLQLWIKKYDKFVGEPMKEMKTLEDDVDRFMEWKETVYEPQVEKYRQLKVSVELFESALMEEQAKQFSKEHAARVIQRAWRAARELRKSKKKPKKKGKKGLKGKSKKNK</sequence>